<feature type="region of interest" description="Disordered" evidence="1">
    <location>
        <begin position="1"/>
        <end position="30"/>
    </location>
</feature>
<feature type="compositionally biased region" description="Polar residues" evidence="1">
    <location>
        <begin position="1"/>
        <end position="24"/>
    </location>
</feature>
<reference evidence="2" key="1">
    <citation type="submission" date="2023-05" db="EMBL/GenBank/DDBJ databases">
        <title>Nepenthes gracilis genome sequencing.</title>
        <authorList>
            <person name="Fukushima K."/>
        </authorList>
    </citation>
    <scope>NUCLEOTIDE SEQUENCE</scope>
    <source>
        <strain evidence="2">SING2019-196</strain>
    </source>
</reference>
<dbReference type="AlphaFoldDB" id="A0AAD3TGA6"/>
<accession>A0AAD3TGA6</accession>
<gene>
    <name evidence="2" type="ORF">Nepgr_030489</name>
</gene>
<sequence>MRGQFKWSNIPNPNGSGSENLQRNSDNDIKEETFISGEALPASSLIASQAWRKIPRRDRGKLAEGVAQLSMELYGEETGGKVKAFQALASPNSGDAQRVEIVEGEIQVKMAESEQRAVHGIVPGVRRN</sequence>
<comment type="caution">
    <text evidence="2">The sequence shown here is derived from an EMBL/GenBank/DDBJ whole genome shotgun (WGS) entry which is preliminary data.</text>
</comment>
<organism evidence="2 3">
    <name type="scientific">Nepenthes gracilis</name>
    <name type="common">Slender pitcher plant</name>
    <dbReference type="NCBI Taxonomy" id="150966"/>
    <lineage>
        <taxon>Eukaryota</taxon>
        <taxon>Viridiplantae</taxon>
        <taxon>Streptophyta</taxon>
        <taxon>Embryophyta</taxon>
        <taxon>Tracheophyta</taxon>
        <taxon>Spermatophyta</taxon>
        <taxon>Magnoliopsida</taxon>
        <taxon>eudicotyledons</taxon>
        <taxon>Gunneridae</taxon>
        <taxon>Pentapetalae</taxon>
        <taxon>Caryophyllales</taxon>
        <taxon>Nepenthaceae</taxon>
        <taxon>Nepenthes</taxon>
    </lineage>
</organism>
<name>A0AAD3TGA6_NEPGR</name>
<dbReference type="EMBL" id="BSYO01000035">
    <property type="protein sequence ID" value="GMH28646.1"/>
    <property type="molecule type" value="Genomic_DNA"/>
</dbReference>
<dbReference type="Proteomes" id="UP001279734">
    <property type="component" value="Unassembled WGS sequence"/>
</dbReference>
<protein>
    <submittedName>
        <fullName evidence="2">Uncharacterized protein</fullName>
    </submittedName>
</protein>
<evidence type="ECO:0000313" key="3">
    <source>
        <dbReference type="Proteomes" id="UP001279734"/>
    </source>
</evidence>
<evidence type="ECO:0000256" key="1">
    <source>
        <dbReference type="SAM" id="MobiDB-lite"/>
    </source>
</evidence>
<evidence type="ECO:0000313" key="2">
    <source>
        <dbReference type="EMBL" id="GMH28646.1"/>
    </source>
</evidence>
<proteinExistence type="predicted"/>
<keyword evidence="3" id="KW-1185">Reference proteome</keyword>